<keyword evidence="6 8" id="KW-0030">Aminoacyl-tRNA synthetase</keyword>
<evidence type="ECO:0000256" key="9">
    <source>
        <dbReference type="PIRSR" id="PIRSR001549-1"/>
    </source>
</evidence>
<evidence type="ECO:0000256" key="8">
    <source>
        <dbReference type="HAMAP-Rule" id="MF_00127"/>
    </source>
</evidence>
<evidence type="ECO:0000256" key="2">
    <source>
        <dbReference type="ARBA" id="ARBA00022598"/>
    </source>
</evidence>
<dbReference type="PANTHER" id="PTHR43707">
    <property type="entry name" value="HISTIDYL-TRNA SYNTHETASE"/>
    <property type="match status" value="1"/>
</dbReference>
<dbReference type="Gene3D" id="3.40.50.800">
    <property type="entry name" value="Anticodon-binding domain"/>
    <property type="match status" value="1"/>
</dbReference>
<dbReference type="GO" id="GO:0004821">
    <property type="term" value="F:histidine-tRNA ligase activity"/>
    <property type="evidence" value="ECO:0007669"/>
    <property type="project" value="UniProtKB-UniRule"/>
</dbReference>
<feature type="binding site" evidence="9">
    <location>
        <begin position="262"/>
        <end position="263"/>
    </location>
    <ligand>
        <name>L-histidine</name>
        <dbReference type="ChEBI" id="CHEBI:57595"/>
    </ligand>
</feature>
<keyword evidence="4 8" id="KW-0067">ATP-binding</keyword>
<keyword evidence="3 8" id="KW-0547">Nucleotide-binding</keyword>
<dbReference type="KEGG" id="tai:Taci_0581"/>
<dbReference type="GO" id="GO:0006427">
    <property type="term" value="P:histidyl-tRNA aminoacylation"/>
    <property type="evidence" value="ECO:0007669"/>
    <property type="project" value="UniProtKB-UniRule"/>
</dbReference>
<dbReference type="SUPFAM" id="SSF52954">
    <property type="entry name" value="Class II aaRS ABD-related"/>
    <property type="match status" value="1"/>
</dbReference>
<dbReference type="AlphaFoldDB" id="D1B964"/>
<gene>
    <name evidence="8" type="primary">hisS</name>
    <name evidence="11" type="ordered locus">Taci_0581</name>
</gene>
<keyword evidence="8" id="KW-0963">Cytoplasm</keyword>
<dbReference type="OrthoDB" id="9800814at2"/>
<sequence>MEPIRAPRGTKDVMPDESWKWAYVMSVFRGVADDFGYREVHLPIFEHTELFCRGIGDTTDVVEKEMYTFTDRGGRSITLRPELTASMVRAYLEHDLRNQQQPVKLWSVGPMFRYERPQKGRYRQFWQVDVEALGSQDPMVDLEVIGFSLELYRRLGLSNLEVVLNSVGCPKCRPVHRKALTDFLGAKLDGLCETCRGRFHRNPLRILDCKNPDCKALTEDAPAMTDHLCDECRDHFHALLKGLDAAGAVVKLDKRLVRGLDYYTKTAYEILSGDLGAQNAVCGGGRYDHLAEAIGGPFVPGVGFASGVERIVITMESQGCSFGQEPSIDAFVVTASPEMNVRLAASALLKGLRALGVRSDMDYSGKSFKAQMKLASQRNAPWVCIIGDEELLRSVVTLKDMGSGEQTQVPLGDSAEIAKRVRG</sequence>
<dbReference type="Gene3D" id="3.30.930.10">
    <property type="entry name" value="Bira Bifunctional Protein, Domain 2"/>
    <property type="match status" value="1"/>
</dbReference>
<keyword evidence="12" id="KW-1185">Reference proteome</keyword>
<comment type="catalytic activity">
    <reaction evidence="7 8">
        <text>tRNA(His) + L-histidine + ATP = L-histidyl-tRNA(His) + AMP + diphosphate + H(+)</text>
        <dbReference type="Rhea" id="RHEA:17313"/>
        <dbReference type="Rhea" id="RHEA-COMP:9665"/>
        <dbReference type="Rhea" id="RHEA-COMP:9689"/>
        <dbReference type="ChEBI" id="CHEBI:15378"/>
        <dbReference type="ChEBI" id="CHEBI:30616"/>
        <dbReference type="ChEBI" id="CHEBI:33019"/>
        <dbReference type="ChEBI" id="CHEBI:57595"/>
        <dbReference type="ChEBI" id="CHEBI:78442"/>
        <dbReference type="ChEBI" id="CHEBI:78527"/>
        <dbReference type="ChEBI" id="CHEBI:456215"/>
        <dbReference type="EC" id="6.1.1.21"/>
    </reaction>
</comment>
<dbReference type="InterPro" id="IPR036621">
    <property type="entry name" value="Anticodon-bd_dom_sf"/>
</dbReference>
<keyword evidence="5 8" id="KW-0648">Protein biosynthesis</keyword>
<evidence type="ECO:0000256" key="7">
    <source>
        <dbReference type="ARBA" id="ARBA00047639"/>
    </source>
</evidence>
<dbReference type="GO" id="GO:0005737">
    <property type="term" value="C:cytoplasm"/>
    <property type="evidence" value="ECO:0007669"/>
    <property type="project" value="UniProtKB-SubCell"/>
</dbReference>
<dbReference type="Pfam" id="PF13393">
    <property type="entry name" value="tRNA-synt_His"/>
    <property type="match status" value="1"/>
</dbReference>
<keyword evidence="2 8" id="KW-0436">Ligase</keyword>
<evidence type="ECO:0000256" key="6">
    <source>
        <dbReference type="ARBA" id="ARBA00023146"/>
    </source>
</evidence>
<dbReference type="EnsemblBacteria" id="ACZ18817">
    <property type="protein sequence ID" value="ACZ18817"/>
    <property type="gene ID" value="Taci_0581"/>
</dbReference>
<evidence type="ECO:0000313" key="12">
    <source>
        <dbReference type="Proteomes" id="UP000002030"/>
    </source>
</evidence>
<protein>
    <recommendedName>
        <fullName evidence="8">Histidine--tRNA ligase</fullName>
        <ecNumber evidence="8">6.1.1.21</ecNumber>
    </recommendedName>
    <alternativeName>
        <fullName evidence="8">Histidyl-tRNA synthetase</fullName>
        <shortName evidence="8">HisRS</shortName>
    </alternativeName>
</protein>
<dbReference type="InterPro" id="IPR045864">
    <property type="entry name" value="aa-tRNA-synth_II/BPL/LPL"/>
</dbReference>
<dbReference type="InterPro" id="IPR004154">
    <property type="entry name" value="Anticodon-bd"/>
</dbReference>
<feature type="binding site" evidence="9">
    <location>
        <begin position="82"/>
        <end position="84"/>
    </location>
    <ligand>
        <name>L-histidine</name>
        <dbReference type="ChEBI" id="CHEBI:57595"/>
    </ligand>
</feature>
<dbReference type="PATRIC" id="fig|525903.6.peg.587"/>
<proteinExistence type="inferred from homology"/>
<feature type="binding site" evidence="9">
    <location>
        <position position="258"/>
    </location>
    <ligand>
        <name>L-histidine</name>
        <dbReference type="ChEBI" id="CHEBI:57595"/>
    </ligand>
</feature>
<evidence type="ECO:0000313" key="11">
    <source>
        <dbReference type="EMBL" id="ACZ18817.1"/>
    </source>
</evidence>
<dbReference type="RefSeq" id="WP_012869333.1">
    <property type="nucleotide sequence ID" value="NC_013522.1"/>
</dbReference>
<comment type="similarity">
    <text evidence="1 8">Belongs to the class-II aminoacyl-tRNA synthetase family.</text>
</comment>
<evidence type="ECO:0000256" key="4">
    <source>
        <dbReference type="ARBA" id="ARBA00022840"/>
    </source>
</evidence>
<dbReference type="EC" id="6.1.1.21" evidence="8"/>
<organism evidence="11 12">
    <name type="scientific">Thermanaerovibrio acidaminovorans (strain ATCC 49978 / DSM 6589 / Su883)</name>
    <name type="common">Selenomonas acidaminovorans</name>
    <dbReference type="NCBI Taxonomy" id="525903"/>
    <lineage>
        <taxon>Bacteria</taxon>
        <taxon>Thermotogati</taxon>
        <taxon>Synergistota</taxon>
        <taxon>Synergistia</taxon>
        <taxon>Synergistales</taxon>
        <taxon>Synergistaceae</taxon>
        <taxon>Thermanaerovibrio</taxon>
    </lineage>
</organism>
<dbReference type="CDD" id="cd00859">
    <property type="entry name" value="HisRS_anticodon"/>
    <property type="match status" value="1"/>
</dbReference>
<comment type="subcellular location">
    <subcellularLocation>
        <location evidence="8">Cytoplasm</location>
    </subcellularLocation>
</comment>
<dbReference type="eggNOG" id="COG0124">
    <property type="taxonomic scope" value="Bacteria"/>
</dbReference>
<dbReference type="PROSITE" id="PS50862">
    <property type="entry name" value="AA_TRNA_LIGASE_II"/>
    <property type="match status" value="1"/>
</dbReference>
<accession>D1B964</accession>
<dbReference type="InterPro" id="IPR033656">
    <property type="entry name" value="HisRS_anticodon"/>
</dbReference>
<feature type="binding site" evidence="9">
    <location>
        <position position="127"/>
    </location>
    <ligand>
        <name>L-histidine</name>
        <dbReference type="ChEBI" id="CHEBI:57595"/>
    </ligand>
</feature>
<dbReference type="SUPFAM" id="SSF55681">
    <property type="entry name" value="Class II aaRS and biotin synthetases"/>
    <property type="match status" value="1"/>
</dbReference>
<feature type="domain" description="Aminoacyl-transfer RNA synthetases class-II family profile" evidence="10">
    <location>
        <begin position="1"/>
        <end position="326"/>
    </location>
</feature>
<dbReference type="PANTHER" id="PTHR43707:SF1">
    <property type="entry name" value="HISTIDINE--TRNA LIGASE, MITOCHONDRIAL-RELATED"/>
    <property type="match status" value="1"/>
</dbReference>
<evidence type="ECO:0000256" key="1">
    <source>
        <dbReference type="ARBA" id="ARBA00008226"/>
    </source>
</evidence>
<dbReference type="InterPro" id="IPR006195">
    <property type="entry name" value="aa-tRNA-synth_II"/>
</dbReference>
<dbReference type="InterPro" id="IPR015807">
    <property type="entry name" value="His-tRNA-ligase"/>
</dbReference>
<name>D1B964_THEAS</name>
<dbReference type="STRING" id="525903.Taci_0581"/>
<dbReference type="InterPro" id="IPR004516">
    <property type="entry name" value="HisRS/HisZ"/>
</dbReference>
<dbReference type="HAMAP" id="MF_00127">
    <property type="entry name" value="His_tRNA_synth"/>
    <property type="match status" value="1"/>
</dbReference>
<dbReference type="EMBL" id="CP001818">
    <property type="protein sequence ID" value="ACZ18817.1"/>
    <property type="molecule type" value="Genomic_DNA"/>
</dbReference>
<reference evidence="11 12" key="1">
    <citation type="journal article" date="2009" name="Stand. Genomic Sci.">
        <title>Complete genome sequence of Thermanaerovibrio acidaminovorans type strain (Su883).</title>
        <authorList>
            <person name="Chovatia M."/>
            <person name="Sikorski J."/>
            <person name="Schroder M."/>
            <person name="Lapidus A."/>
            <person name="Nolan M."/>
            <person name="Tice H."/>
            <person name="Glavina Del Rio T."/>
            <person name="Copeland A."/>
            <person name="Cheng J.F."/>
            <person name="Lucas S."/>
            <person name="Chen F."/>
            <person name="Bruce D."/>
            <person name="Goodwin L."/>
            <person name="Pitluck S."/>
            <person name="Ivanova N."/>
            <person name="Mavromatis K."/>
            <person name="Ovchinnikova G."/>
            <person name="Pati A."/>
            <person name="Chen A."/>
            <person name="Palaniappan K."/>
            <person name="Land M."/>
            <person name="Hauser L."/>
            <person name="Chang Y.J."/>
            <person name="Jeffries C.D."/>
            <person name="Chain P."/>
            <person name="Saunders E."/>
            <person name="Detter J.C."/>
            <person name="Brettin T."/>
            <person name="Rohde M."/>
            <person name="Goker M."/>
            <person name="Spring S."/>
            <person name="Bristow J."/>
            <person name="Markowitz V."/>
            <person name="Hugenholtz P."/>
            <person name="Kyrpides N.C."/>
            <person name="Klenk H.P."/>
            <person name="Eisen J.A."/>
        </authorList>
    </citation>
    <scope>NUCLEOTIDE SEQUENCE [LARGE SCALE GENOMIC DNA]</scope>
    <source>
        <strain evidence="12">ATCC 49978 / DSM 6589 / Su883</strain>
    </source>
</reference>
<evidence type="ECO:0000259" key="10">
    <source>
        <dbReference type="PROSITE" id="PS50862"/>
    </source>
</evidence>
<dbReference type="GO" id="GO:0005524">
    <property type="term" value="F:ATP binding"/>
    <property type="evidence" value="ECO:0007669"/>
    <property type="project" value="UniProtKB-UniRule"/>
</dbReference>
<dbReference type="CDD" id="cd00773">
    <property type="entry name" value="HisRS-like_core"/>
    <property type="match status" value="1"/>
</dbReference>
<dbReference type="Proteomes" id="UP000002030">
    <property type="component" value="Chromosome"/>
</dbReference>
<comment type="subunit">
    <text evidence="8">Homodimer.</text>
</comment>
<dbReference type="HOGENOM" id="CLU_025113_1_1_0"/>
<feature type="binding site" evidence="9">
    <location>
        <position position="131"/>
    </location>
    <ligand>
        <name>L-histidine</name>
        <dbReference type="ChEBI" id="CHEBI:57595"/>
    </ligand>
</feature>
<dbReference type="InterPro" id="IPR041715">
    <property type="entry name" value="HisRS-like_core"/>
</dbReference>
<evidence type="ECO:0000256" key="5">
    <source>
        <dbReference type="ARBA" id="ARBA00022917"/>
    </source>
</evidence>
<dbReference type="NCBIfam" id="TIGR00442">
    <property type="entry name" value="hisS"/>
    <property type="match status" value="1"/>
</dbReference>
<evidence type="ECO:0000256" key="3">
    <source>
        <dbReference type="ARBA" id="ARBA00022741"/>
    </source>
</evidence>
<feature type="binding site" evidence="9">
    <location>
        <position position="113"/>
    </location>
    <ligand>
        <name>L-histidine</name>
        <dbReference type="ChEBI" id="CHEBI:57595"/>
    </ligand>
</feature>
<dbReference type="Pfam" id="PF03129">
    <property type="entry name" value="HGTP_anticodon"/>
    <property type="match status" value="1"/>
</dbReference>
<dbReference type="PIRSF" id="PIRSF001549">
    <property type="entry name" value="His-tRNA_synth"/>
    <property type="match status" value="1"/>
</dbReference>